<dbReference type="Gene3D" id="1.10.287.470">
    <property type="entry name" value="Helix hairpin bin"/>
    <property type="match status" value="1"/>
</dbReference>
<dbReference type="Pfam" id="PF25954">
    <property type="entry name" value="Beta-barrel_RND_2"/>
    <property type="match status" value="1"/>
</dbReference>
<protein>
    <submittedName>
        <fullName evidence="5">Efflux RND transporter periplasmic adaptor subunit</fullName>
    </submittedName>
</protein>
<dbReference type="PANTHER" id="PTHR30469:SF39">
    <property type="entry name" value="SLL0180 PROTEIN"/>
    <property type="match status" value="1"/>
</dbReference>
<name>A0ABX5F418_9CHRO</name>
<evidence type="ECO:0000256" key="1">
    <source>
        <dbReference type="ARBA" id="ARBA00009477"/>
    </source>
</evidence>
<evidence type="ECO:0000313" key="5">
    <source>
        <dbReference type="EMBL" id="PSB35900.1"/>
    </source>
</evidence>
<feature type="domain" description="Multidrug resistance protein MdtA-like barrel-sandwich hybrid" evidence="3">
    <location>
        <begin position="79"/>
        <end position="204"/>
    </location>
</feature>
<feature type="region of interest" description="Disordered" evidence="2">
    <location>
        <begin position="1"/>
        <end position="21"/>
    </location>
</feature>
<dbReference type="SUPFAM" id="SSF111369">
    <property type="entry name" value="HlyD-like secretion proteins"/>
    <property type="match status" value="1"/>
</dbReference>
<organism evidence="5 6">
    <name type="scientific">Aphanothece cf. minutissima CCALA 015</name>
    <dbReference type="NCBI Taxonomy" id="2107695"/>
    <lineage>
        <taxon>Bacteria</taxon>
        <taxon>Bacillati</taxon>
        <taxon>Cyanobacteriota</taxon>
        <taxon>Cyanophyceae</taxon>
        <taxon>Oscillatoriophycideae</taxon>
        <taxon>Chroococcales</taxon>
        <taxon>Aphanothecaceae</taxon>
        <taxon>Aphanothece</taxon>
    </lineage>
</organism>
<dbReference type="Gene3D" id="2.40.30.170">
    <property type="match status" value="1"/>
</dbReference>
<feature type="domain" description="CusB-like beta-barrel" evidence="4">
    <location>
        <begin position="214"/>
        <end position="283"/>
    </location>
</feature>
<dbReference type="InterPro" id="IPR006143">
    <property type="entry name" value="RND_pump_MFP"/>
</dbReference>
<dbReference type="EMBL" id="PVWP01000014">
    <property type="protein sequence ID" value="PSB35900.1"/>
    <property type="molecule type" value="Genomic_DNA"/>
</dbReference>
<dbReference type="Gene3D" id="2.40.420.20">
    <property type="match status" value="1"/>
</dbReference>
<evidence type="ECO:0000256" key="2">
    <source>
        <dbReference type="SAM" id="MobiDB-lite"/>
    </source>
</evidence>
<dbReference type="PANTHER" id="PTHR30469">
    <property type="entry name" value="MULTIDRUG RESISTANCE PROTEIN MDTA"/>
    <property type="match status" value="1"/>
</dbReference>
<accession>A0ABX5F418</accession>
<gene>
    <name evidence="5" type="ORF">C7B81_15660</name>
</gene>
<comment type="caution">
    <text evidence="5">The sequence shown here is derived from an EMBL/GenBank/DDBJ whole genome shotgun (WGS) entry which is preliminary data.</text>
</comment>
<dbReference type="Gene3D" id="2.40.50.100">
    <property type="match status" value="1"/>
</dbReference>
<dbReference type="Proteomes" id="UP000238218">
    <property type="component" value="Unassembled WGS sequence"/>
</dbReference>
<keyword evidence="6" id="KW-1185">Reference proteome</keyword>
<dbReference type="NCBIfam" id="TIGR01730">
    <property type="entry name" value="RND_mfp"/>
    <property type="match status" value="1"/>
</dbReference>
<reference evidence="5 6" key="2">
    <citation type="submission" date="2018-03" db="EMBL/GenBank/DDBJ databases">
        <title>The ancient ancestry and fast evolution of plastids.</title>
        <authorList>
            <person name="Moore K.R."/>
            <person name="Magnabosco C."/>
            <person name="Momper L."/>
            <person name="Gold D.A."/>
            <person name="Bosak T."/>
            <person name="Fournier G.P."/>
        </authorList>
    </citation>
    <scope>NUCLEOTIDE SEQUENCE [LARGE SCALE GENOMIC DNA]</scope>
    <source>
        <strain evidence="5 6">CCALA 015</strain>
    </source>
</reference>
<dbReference type="Pfam" id="PF25917">
    <property type="entry name" value="BSH_RND"/>
    <property type="match status" value="1"/>
</dbReference>
<evidence type="ECO:0000259" key="4">
    <source>
        <dbReference type="Pfam" id="PF25954"/>
    </source>
</evidence>
<dbReference type="InterPro" id="IPR058792">
    <property type="entry name" value="Beta-barrel_RND_2"/>
</dbReference>
<comment type="similarity">
    <text evidence="1">Belongs to the membrane fusion protein (MFP) (TC 8.A.1) family.</text>
</comment>
<evidence type="ECO:0000313" key="6">
    <source>
        <dbReference type="Proteomes" id="UP000238218"/>
    </source>
</evidence>
<proteinExistence type="inferred from homology"/>
<feature type="compositionally biased region" description="Pro residues" evidence="2">
    <location>
        <begin position="1"/>
        <end position="12"/>
    </location>
</feature>
<reference evidence="5 6" key="1">
    <citation type="submission" date="2018-02" db="EMBL/GenBank/DDBJ databases">
        <authorList>
            <person name="Moore K."/>
            <person name="Momper L."/>
        </authorList>
    </citation>
    <scope>NUCLEOTIDE SEQUENCE [LARGE SCALE GENOMIC DNA]</scope>
    <source>
        <strain evidence="5 6">CCALA 015</strain>
    </source>
</reference>
<sequence length="382" mass="40629">MNGHPSRPPLPGAPTGRLRRSGTTLPAAAAALLGATLLGACQAEAPPGRPPLAVRAEPATLAPFTDNVDTVSTLEAIEEVRLAAQAGGRIERLLVGQGDKVAAGQILLVLDQAQARADVARLEAEVQTNKLNYERYEYLVRQGAASAFQRDEFRQRYLSSRQDLVARRADLAFRDLKAPIAGTVGDVQVKLGDVIAAGDPFTTIIRNDRLMARVDVPAVFSNRLRVGQAVILMDPATNKPMAQGVVGSLDPGVVAGTQSLLAKAEFANPGGVLRTGLRTRTRLVLDSRQELSVPFAAVTQISGQSFVYEVGSLADLERRPGRADLAVARKLPAGTSFALQTPVQLGPLQNNRYPVLKGLQPGTRVITTNLINLRNGAPVKVN</sequence>
<evidence type="ECO:0000259" key="3">
    <source>
        <dbReference type="Pfam" id="PF25917"/>
    </source>
</evidence>
<dbReference type="InterPro" id="IPR058625">
    <property type="entry name" value="MdtA-like_BSH"/>
</dbReference>